<feature type="signal peptide" evidence="2">
    <location>
        <begin position="1"/>
        <end position="34"/>
    </location>
</feature>
<evidence type="ECO:0000313" key="4">
    <source>
        <dbReference type="EMBL" id="MET7000298.1"/>
    </source>
</evidence>
<gene>
    <name evidence="4" type="ORF">ABR189_23100</name>
</gene>
<proteinExistence type="predicted"/>
<dbReference type="RefSeq" id="WP_354662858.1">
    <property type="nucleotide sequence ID" value="NZ_JBEXAC010000002.1"/>
</dbReference>
<dbReference type="Gene3D" id="3.20.20.140">
    <property type="entry name" value="Metal-dependent hydrolases"/>
    <property type="match status" value="2"/>
</dbReference>
<evidence type="ECO:0000259" key="3">
    <source>
        <dbReference type="Pfam" id="PF04909"/>
    </source>
</evidence>
<reference evidence="4 5" key="1">
    <citation type="submission" date="2024-06" db="EMBL/GenBank/DDBJ databases">
        <title>Chitinophaga defluvii sp. nov., isolated from municipal sewage.</title>
        <authorList>
            <person name="Zhang L."/>
        </authorList>
    </citation>
    <scope>NUCLEOTIDE SEQUENCE [LARGE SCALE GENOMIC DNA]</scope>
    <source>
        <strain evidence="4 5">H8</strain>
    </source>
</reference>
<dbReference type="InterPro" id="IPR032466">
    <property type="entry name" value="Metal_Hydrolase"/>
</dbReference>
<dbReference type="Pfam" id="PF04909">
    <property type="entry name" value="Amidohydro_2"/>
    <property type="match status" value="1"/>
</dbReference>
<dbReference type="PANTHER" id="PTHR21240:SF28">
    <property type="entry name" value="ISO-OROTATE DECARBOXYLASE (EUROFUNG)"/>
    <property type="match status" value="1"/>
</dbReference>
<keyword evidence="5" id="KW-1185">Reference proteome</keyword>
<accession>A0ABV2TBA8</accession>
<protein>
    <submittedName>
        <fullName evidence="4">Amidohydrolase family protein</fullName>
    </submittedName>
</protein>
<dbReference type="PROSITE" id="PS51318">
    <property type="entry name" value="TAT"/>
    <property type="match status" value="1"/>
</dbReference>
<keyword evidence="2" id="KW-0732">Signal</keyword>
<evidence type="ECO:0000313" key="5">
    <source>
        <dbReference type="Proteomes" id="UP001549749"/>
    </source>
</evidence>
<dbReference type="PANTHER" id="PTHR21240">
    <property type="entry name" value="2-AMINO-3-CARBOXYLMUCONATE-6-SEMIALDEHYDE DECARBOXYLASE"/>
    <property type="match status" value="1"/>
</dbReference>
<dbReference type="InterPro" id="IPR006680">
    <property type="entry name" value="Amidohydro-rel"/>
</dbReference>
<keyword evidence="1" id="KW-0456">Lyase</keyword>
<feature type="domain" description="Amidohydrolase-related" evidence="3">
    <location>
        <begin position="320"/>
        <end position="567"/>
    </location>
</feature>
<dbReference type="InterPro" id="IPR032465">
    <property type="entry name" value="ACMSD"/>
</dbReference>
<evidence type="ECO:0000256" key="2">
    <source>
        <dbReference type="SAM" id="SignalP"/>
    </source>
</evidence>
<sequence length="586" mass="66485">MSEKNLSRRDFLRLTSLAGMGLTLSQAAPFSAFANNLEINAGHKPVCYFDAFACIGPRKYKHPAEPWKLSELISEMEHCSVSGALVSYTMSTYYDAMYSNLELSNMLKPYPHLFAVWNVMPGLTSEFPPPEELGRKMQAHHVRAVSLHPATNGWNWKAPYQQDILRWLNENQVLTIIQLSEFGNWQDLEELLTQYPQLPILLTSVYWDSQRNLIPMMENHSNLHCTFDNLQNMYGIEYMYGKGLVNQMIFGTNSPTMSAGAHRTFIDYAEIPEDARAKIAGGNLIRLLKGQQPPEEYVNKHEDELMTAVRHGRPLPVPIIDMHMHMLHEGLNGAGWSYTMENGGPKGIFALAKRLGYAGGGFMSWNGVVSVNTAAGNITTSQALDVAPPGYWGLANFDPVHYTQDELKKMIPGLYERDQRFIGMKPYHYIGVSYDDPSWEQWWKYGNDHHFYALLHSQSGNMAEYETLAARYKNVRWLIAHAGQSYDYADKVIAVIKKFPNIYAEITLTAVPCGIIDYLVAGAGENRVLYGSDLPMRDPRPQLGWVVFSRSSVATKRRILGENAMQVIKPCIDRLPKYNRPVIHYK</sequence>
<feature type="chain" id="PRO_5046632503" evidence="2">
    <location>
        <begin position="35"/>
        <end position="586"/>
    </location>
</feature>
<dbReference type="Proteomes" id="UP001549749">
    <property type="component" value="Unassembled WGS sequence"/>
</dbReference>
<comment type="caution">
    <text evidence="4">The sequence shown here is derived from an EMBL/GenBank/DDBJ whole genome shotgun (WGS) entry which is preliminary data.</text>
</comment>
<dbReference type="SUPFAM" id="SSF51556">
    <property type="entry name" value="Metallo-dependent hydrolases"/>
    <property type="match status" value="2"/>
</dbReference>
<dbReference type="EMBL" id="JBEXAC010000002">
    <property type="protein sequence ID" value="MET7000298.1"/>
    <property type="molecule type" value="Genomic_DNA"/>
</dbReference>
<name>A0ABV2TBA8_9BACT</name>
<evidence type="ECO:0000256" key="1">
    <source>
        <dbReference type="ARBA" id="ARBA00023239"/>
    </source>
</evidence>
<organism evidence="4 5">
    <name type="scientific">Chitinophaga defluvii</name>
    <dbReference type="NCBI Taxonomy" id="3163343"/>
    <lineage>
        <taxon>Bacteria</taxon>
        <taxon>Pseudomonadati</taxon>
        <taxon>Bacteroidota</taxon>
        <taxon>Chitinophagia</taxon>
        <taxon>Chitinophagales</taxon>
        <taxon>Chitinophagaceae</taxon>
        <taxon>Chitinophaga</taxon>
    </lineage>
</organism>
<dbReference type="InterPro" id="IPR006311">
    <property type="entry name" value="TAT_signal"/>
</dbReference>